<feature type="compositionally biased region" description="Polar residues" evidence="1">
    <location>
        <begin position="53"/>
        <end position="62"/>
    </location>
</feature>
<feature type="region of interest" description="Disordered" evidence="1">
    <location>
        <begin position="1"/>
        <end position="66"/>
    </location>
</feature>
<sequence>MAVDVKHRGGRAPPPESVATTGDRPVSYELESKPSGDCQRRWRRSQRRPHWTRASTSTSSACQVVKDPAGSPIAGEDCYSVQRPPHIGERHLRSKEGRCGGCWVLVWAVSSRHHHRCLLSKHKPCATHR</sequence>
<feature type="compositionally biased region" description="Basic and acidic residues" evidence="1">
    <location>
        <begin position="30"/>
        <end position="40"/>
    </location>
</feature>
<dbReference type="AlphaFoldDB" id="A0A0A9CLW5"/>
<accession>A0A0A9CLW5</accession>
<feature type="compositionally biased region" description="Basic residues" evidence="1">
    <location>
        <begin position="41"/>
        <end position="51"/>
    </location>
</feature>
<proteinExistence type="predicted"/>
<reference evidence="2" key="2">
    <citation type="journal article" date="2015" name="Data Brief">
        <title>Shoot transcriptome of the giant reed, Arundo donax.</title>
        <authorList>
            <person name="Barrero R.A."/>
            <person name="Guerrero F.D."/>
            <person name="Moolhuijzen P."/>
            <person name="Goolsby J.A."/>
            <person name="Tidwell J."/>
            <person name="Bellgard S.E."/>
            <person name="Bellgard M.I."/>
        </authorList>
    </citation>
    <scope>NUCLEOTIDE SEQUENCE</scope>
    <source>
        <tissue evidence="2">Shoot tissue taken approximately 20 cm above the soil surface</tissue>
    </source>
</reference>
<protein>
    <submittedName>
        <fullName evidence="2">Uncharacterized protein</fullName>
    </submittedName>
</protein>
<dbReference type="EMBL" id="GBRH01220606">
    <property type="protein sequence ID" value="JAD77289.1"/>
    <property type="molecule type" value="Transcribed_RNA"/>
</dbReference>
<reference evidence="2" key="1">
    <citation type="submission" date="2014-09" db="EMBL/GenBank/DDBJ databases">
        <authorList>
            <person name="Magalhaes I.L.F."/>
            <person name="Oliveira U."/>
            <person name="Santos F.R."/>
            <person name="Vidigal T.H.D.A."/>
            <person name="Brescovit A.D."/>
            <person name="Santos A.J."/>
        </authorList>
    </citation>
    <scope>NUCLEOTIDE SEQUENCE</scope>
    <source>
        <tissue evidence="2">Shoot tissue taken approximately 20 cm above the soil surface</tissue>
    </source>
</reference>
<name>A0A0A9CLW5_ARUDO</name>
<evidence type="ECO:0000256" key="1">
    <source>
        <dbReference type="SAM" id="MobiDB-lite"/>
    </source>
</evidence>
<organism evidence="2">
    <name type="scientific">Arundo donax</name>
    <name type="common">Giant reed</name>
    <name type="synonym">Donax arundinaceus</name>
    <dbReference type="NCBI Taxonomy" id="35708"/>
    <lineage>
        <taxon>Eukaryota</taxon>
        <taxon>Viridiplantae</taxon>
        <taxon>Streptophyta</taxon>
        <taxon>Embryophyta</taxon>
        <taxon>Tracheophyta</taxon>
        <taxon>Spermatophyta</taxon>
        <taxon>Magnoliopsida</taxon>
        <taxon>Liliopsida</taxon>
        <taxon>Poales</taxon>
        <taxon>Poaceae</taxon>
        <taxon>PACMAD clade</taxon>
        <taxon>Arundinoideae</taxon>
        <taxon>Arundineae</taxon>
        <taxon>Arundo</taxon>
    </lineage>
</organism>
<evidence type="ECO:0000313" key="2">
    <source>
        <dbReference type="EMBL" id="JAD77289.1"/>
    </source>
</evidence>